<evidence type="ECO:0000313" key="1">
    <source>
        <dbReference type="EMBL" id="KAL1901189.1"/>
    </source>
</evidence>
<sequence>MDVEYSSIHATRQSYRRRSGLEYNTEIIATPDHSGWGVFREICYYGYASNMAPGAQIDKTMVRKWERKIYNGKYLPAIAEVIIFPLKKSHPENESSSIG</sequence>
<name>A0ABR3ZNV8_9PEZI</name>
<evidence type="ECO:0000313" key="2">
    <source>
        <dbReference type="Proteomes" id="UP001583280"/>
    </source>
</evidence>
<reference evidence="1 2" key="1">
    <citation type="journal article" date="2024" name="IMA Fungus">
        <title>IMA Genome - F19 : A genome assembly and annotation guide to empower mycologists, including annotated draft genome sequences of Ceratocystis pirilliformis, Diaporthe australafricana, Fusarium ophioides, Paecilomyces lecythidis, and Sporothrix stenoceras.</title>
        <authorList>
            <person name="Aylward J."/>
            <person name="Wilson A.M."/>
            <person name="Visagie C.M."/>
            <person name="Spraker J."/>
            <person name="Barnes I."/>
            <person name="Buitendag C."/>
            <person name="Ceriani C."/>
            <person name="Del Mar Angel L."/>
            <person name="du Plessis D."/>
            <person name="Fuchs T."/>
            <person name="Gasser K."/>
            <person name="Kramer D."/>
            <person name="Li W."/>
            <person name="Munsamy K."/>
            <person name="Piso A."/>
            <person name="Price J.L."/>
            <person name="Sonnekus B."/>
            <person name="Thomas C."/>
            <person name="van der Nest A."/>
            <person name="van Dijk A."/>
            <person name="van Heerden A."/>
            <person name="van Vuuren N."/>
            <person name="Yilmaz N."/>
            <person name="Duong T.A."/>
            <person name="van der Merwe N.A."/>
            <person name="Wingfield M.J."/>
            <person name="Wingfield B.D."/>
        </authorList>
    </citation>
    <scope>NUCLEOTIDE SEQUENCE [LARGE SCALE GENOMIC DNA]</scope>
    <source>
        <strain evidence="1 2">CMW 12675</strain>
    </source>
</reference>
<keyword evidence="2" id="KW-1185">Reference proteome</keyword>
<dbReference type="Proteomes" id="UP001583280">
    <property type="component" value="Unassembled WGS sequence"/>
</dbReference>
<organism evidence="1 2">
    <name type="scientific">Ceratocystis pirilliformis</name>
    <dbReference type="NCBI Taxonomy" id="259994"/>
    <lineage>
        <taxon>Eukaryota</taxon>
        <taxon>Fungi</taxon>
        <taxon>Dikarya</taxon>
        <taxon>Ascomycota</taxon>
        <taxon>Pezizomycotina</taxon>
        <taxon>Sordariomycetes</taxon>
        <taxon>Hypocreomycetidae</taxon>
        <taxon>Microascales</taxon>
        <taxon>Ceratocystidaceae</taxon>
        <taxon>Ceratocystis</taxon>
    </lineage>
</organism>
<proteinExistence type="predicted"/>
<gene>
    <name evidence="1" type="ORF">Cpir12675_000555</name>
</gene>
<comment type="caution">
    <text evidence="1">The sequence shown here is derived from an EMBL/GenBank/DDBJ whole genome shotgun (WGS) entry which is preliminary data.</text>
</comment>
<accession>A0ABR3ZNV8</accession>
<protein>
    <submittedName>
        <fullName evidence="1">Uncharacterized protein</fullName>
    </submittedName>
</protein>
<dbReference type="EMBL" id="JAWDJO010000007">
    <property type="protein sequence ID" value="KAL1901189.1"/>
    <property type="molecule type" value="Genomic_DNA"/>
</dbReference>